<dbReference type="Proteomes" id="UP000265560">
    <property type="component" value="Chromosome"/>
</dbReference>
<proteinExistence type="predicted"/>
<reference evidence="2" key="1">
    <citation type="submission" date="2018-09" db="EMBL/GenBank/DDBJ databases">
        <authorList>
            <person name="Zhu H."/>
        </authorList>
    </citation>
    <scope>NUCLEOTIDE SEQUENCE [LARGE SCALE GENOMIC DNA]</scope>
    <source>
        <strain evidence="2">K2W31S-8</strain>
    </source>
</reference>
<organism evidence="1 2">
    <name type="scientific">Pseudomonas cavernae</name>
    <dbReference type="NCBI Taxonomy" id="2320867"/>
    <lineage>
        <taxon>Bacteria</taxon>
        <taxon>Pseudomonadati</taxon>
        <taxon>Pseudomonadota</taxon>
        <taxon>Gammaproteobacteria</taxon>
        <taxon>Pseudomonadales</taxon>
        <taxon>Pseudomonadaceae</taxon>
        <taxon>Pseudomonas</taxon>
    </lineage>
</organism>
<evidence type="ECO:0008006" key="3">
    <source>
        <dbReference type="Google" id="ProtNLM"/>
    </source>
</evidence>
<gene>
    <name evidence="1" type="ORF">D3880_17000</name>
</gene>
<evidence type="ECO:0000313" key="2">
    <source>
        <dbReference type="Proteomes" id="UP000265560"/>
    </source>
</evidence>
<sequence>MTAVDPSRCPLCGQSNTCTLADPASATQPCWCFTAKVDPAALERVPAAQRQRACLCPRCAQNLPPEQAS</sequence>
<evidence type="ECO:0000313" key="1">
    <source>
        <dbReference type="EMBL" id="AYC33954.1"/>
    </source>
</evidence>
<keyword evidence="2" id="KW-1185">Reference proteome</keyword>
<dbReference type="InterPro" id="IPR032720">
    <property type="entry name" value="Cys_rich_CWC"/>
</dbReference>
<dbReference type="OrthoDB" id="8912324at2"/>
<accession>A0A385Z5B1</accession>
<dbReference type="EMBL" id="CP032419">
    <property type="protein sequence ID" value="AYC33954.1"/>
    <property type="molecule type" value="Genomic_DNA"/>
</dbReference>
<dbReference type="AlphaFoldDB" id="A0A385Z5B1"/>
<dbReference type="KEGG" id="pcav:D3880_17000"/>
<protein>
    <recommendedName>
        <fullName evidence="3">DNA or RNA helicase of superfamily II</fullName>
    </recommendedName>
</protein>
<dbReference type="Pfam" id="PF14375">
    <property type="entry name" value="Cys_rich_CWC"/>
    <property type="match status" value="1"/>
</dbReference>
<name>A0A385Z5B1_9PSED</name>
<dbReference type="RefSeq" id="WP_119894609.1">
    <property type="nucleotide sequence ID" value="NZ_CP032419.1"/>
</dbReference>